<keyword evidence="1" id="KW-0136">Cellulose degradation</keyword>
<dbReference type="AlphaFoldDB" id="A0A0D2LKB7"/>
<keyword evidence="3" id="KW-0560">Oxidoreductase</keyword>
<comment type="domain">
    <text evidence="1">Has a modular structure: an endo-beta-1,4-glucanase catalytic module at the N-terminus, a linker rich in serines and threonines, and a C-terminal carbohydrate-binding module (CBM).</text>
</comment>
<keyword evidence="1" id="KW-0624">Polysaccharide degradation</keyword>
<dbReference type="GO" id="GO:0008810">
    <property type="term" value="F:cellulase activity"/>
    <property type="evidence" value="ECO:0007669"/>
    <property type="project" value="UniProtKB-UniRule"/>
</dbReference>
<keyword evidence="3" id="KW-0503">Monooxygenase</keyword>
<feature type="domain" description="Auxiliary Activity family 9 catalytic" evidence="2">
    <location>
        <begin position="1"/>
        <end position="47"/>
    </location>
</feature>
<gene>
    <name evidence="3" type="ORF">HYPSUDRAFT_34491</name>
</gene>
<evidence type="ECO:0000313" key="4">
    <source>
        <dbReference type="Proteomes" id="UP000054270"/>
    </source>
</evidence>
<dbReference type="EC" id="1.14.99.56" evidence="1"/>
<protein>
    <recommendedName>
        <fullName evidence="1">AA9 family lytic polysaccharide monooxygenase</fullName>
        <ecNumber evidence="1">1.14.99.56</ecNumber>
    </recommendedName>
    <alternativeName>
        <fullName evidence="1">Endo-beta-1,4-glucanase</fullName>
    </alternativeName>
    <alternativeName>
        <fullName evidence="1">Glycosyl hydrolase 61 family protein</fullName>
    </alternativeName>
</protein>
<reference evidence="4" key="1">
    <citation type="submission" date="2014-04" db="EMBL/GenBank/DDBJ databases">
        <title>Evolutionary Origins and Diversification of the Mycorrhizal Mutualists.</title>
        <authorList>
            <consortium name="DOE Joint Genome Institute"/>
            <consortium name="Mycorrhizal Genomics Consortium"/>
            <person name="Kohler A."/>
            <person name="Kuo A."/>
            <person name="Nagy L.G."/>
            <person name="Floudas D."/>
            <person name="Copeland A."/>
            <person name="Barry K.W."/>
            <person name="Cichocki N."/>
            <person name="Veneault-Fourrey C."/>
            <person name="LaButti K."/>
            <person name="Lindquist E.A."/>
            <person name="Lipzen A."/>
            <person name="Lundell T."/>
            <person name="Morin E."/>
            <person name="Murat C."/>
            <person name="Riley R."/>
            <person name="Ohm R."/>
            <person name="Sun H."/>
            <person name="Tunlid A."/>
            <person name="Henrissat B."/>
            <person name="Grigoriev I.V."/>
            <person name="Hibbett D.S."/>
            <person name="Martin F."/>
        </authorList>
    </citation>
    <scope>NUCLEOTIDE SEQUENCE [LARGE SCALE GENOMIC DNA]</scope>
    <source>
        <strain evidence="4">FD-334 SS-4</strain>
    </source>
</reference>
<dbReference type="GO" id="GO:0030245">
    <property type="term" value="P:cellulose catabolic process"/>
    <property type="evidence" value="ECO:0007669"/>
    <property type="project" value="UniProtKB-UniRule"/>
</dbReference>
<evidence type="ECO:0000256" key="1">
    <source>
        <dbReference type="RuleBase" id="RU368122"/>
    </source>
</evidence>
<dbReference type="GO" id="GO:0005576">
    <property type="term" value="C:extracellular region"/>
    <property type="evidence" value="ECO:0007669"/>
    <property type="project" value="UniProtKB-SubCell"/>
</dbReference>
<dbReference type="Gene3D" id="2.70.50.70">
    <property type="match status" value="1"/>
</dbReference>
<dbReference type="Pfam" id="PF03443">
    <property type="entry name" value="AA9"/>
    <property type="match status" value="1"/>
</dbReference>
<evidence type="ECO:0000259" key="2">
    <source>
        <dbReference type="Pfam" id="PF03443"/>
    </source>
</evidence>
<dbReference type="GO" id="GO:0004497">
    <property type="term" value="F:monooxygenase activity"/>
    <property type="evidence" value="ECO:0007669"/>
    <property type="project" value="UniProtKB-KW"/>
</dbReference>
<keyword evidence="1" id="KW-0964">Secreted</keyword>
<name>A0A0D2LKB7_HYPSF</name>
<comment type="catalytic activity">
    <reaction evidence="1">
        <text>[(1-&gt;4)-beta-D-glucosyl]n+m + reduced acceptor + O2 = 4-dehydro-beta-D-glucosyl-[(1-&gt;4)-beta-D-glucosyl]n-1 + [(1-&gt;4)-beta-D-glucosyl]m + acceptor + H2O.</text>
        <dbReference type="EC" id="1.14.99.56"/>
    </reaction>
</comment>
<comment type="subcellular location">
    <subcellularLocation>
        <location evidence="1">Secreted</location>
    </subcellularLocation>
</comment>
<dbReference type="STRING" id="945553.A0A0D2LKB7"/>
<evidence type="ECO:0000313" key="3">
    <source>
        <dbReference type="EMBL" id="KJA28142.1"/>
    </source>
</evidence>
<comment type="function">
    <text evidence="1">Lytic polysaccharide monooxygenase (LMPO) that depolymerizes crystalline and amorphous polysaccharides via the oxidation of scissile alpha- or beta-(1-4)-glycosidic bonds, yielding C1 and/or C4 oxidation products. Catalysis by LPMOs requires the reduction of the active-site copper from Cu(II) to Cu(I) by a reducing agent and H(2)O(2) or O(2) as a cosubstrate.</text>
</comment>
<keyword evidence="1" id="KW-0119">Carbohydrate metabolism</keyword>
<dbReference type="Proteomes" id="UP000054270">
    <property type="component" value="Unassembled WGS sequence"/>
</dbReference>
<sequence length="71" mass="7425">MNCVQIRITSSGTLALPGGSTFPGSYTSSTPGIVWNIYDKSLNQSTYSIPGAAGGQSVLNQARTLVHDHAE</sequence>
<proteinExistence type="predicted"/>
<dbReference type="EMBL" id="KN817522">
    <property type="protein sequence ID" value="KJA28142.1"/>
    <property type="molecule type" value="Genomic_DNA"/>
</dbReference>
<keyword evidence="4" id="KW-1185">Reference proteome</keyword>
<keyword evidence="1" id="KW-1015">Disulfide bond</keyword>
<dbReference type="InterPro" id="IPR005103">
    <property type="entry name" value="AA9_LPMO"/>
</dbReference>
<accession>A0A0D2LKB7</accession>
<dbReference type="GO" id="GO:0030248">
    <property type="term" value="F:cellulose binding"/>
    <property type="evidence" value="ECO:0007669"/>
    <property type="project" value="UniProtKB-UniRule"/>
</dbReference>
<organism evidence="3 4">
    <name type="scientific">Hypholoma sublateritium (strain FD-334 SS-4)</name>
    <dbReference type="NCBI Taxonomy" id="945553"/>
    <lineage>
        <taxon>Eukaryota</taxon>
        <taxon>Fungi</taxon>
        <taxon>Dikarya</taxon>
        <taxon>Basidiomycota</taxon>
        <taxon>Agaricomycotina</taxon>
        <taxon>Agaricomycetes</taxon>
        <taxon>Agaricomycetidae</taxon>
        <taxon>Agaricales</taxon>
        <taxon>Agaricineae</taxon>
        <taxon>Strophariaceae</taxon>
        <taxon>Hypholoma</taxon>
    </lineage>
</organism>